<name>A0A212J3S1_9PROT</name>
<proteinExistence type="predicted"/>
<gene>
    <name evidence="1" type="ORF">KL86APRO_10460</name>
</gene>
<organism evidence="1">
    <name type="scientific">uncultured Alphaproteobacteria bacterium</name>
    <dbReference type="NCBI Taxonomy" id="91750"/>
    <lineage>
        <taxon>Bacteria</taxon>
        <taxon>Pseudomonadati</taxon>
        <taxon>Pseudomonadota</taxon>
        <taxon>Alphaproteobacteria</taxon>
        <taxon>environmental samples</taxon>
    </lineage>
</organism>
<dbReference type="AlphaFoldDB" id="A0A212J3S1"/>
<dbReference type="EMBL" id="FLUO01000001">
    <property type="protein sequence ID" value="SBV94034.1"/>
    <property type="molecule type" value="Genomic_DNA"/>
</dbReference>
<evidence type="ECO:0000313" key="1">
    <source>
        <dbReference type="EMBL" id="SBV94034.1"/>
    </source>
</evidence>
<protein>
    <submittedName>
        <fullName evidence="1">Uncharacterized protein</fullName>
    </submittedName>
</protein>
<sequence>MPSEGTIVFTPEHMQNVRQLLCRCLNVYVGPGRLYPVEVIASGIGTSADTVRRWLRGESCPEWPNLSALLAILPPEFANALLAPAGLTGARRIDGESTHGETLREITEAAATLAAALADGRIDHTERPKVVKELTEAMVAISQWLAKEGNA</sequence>
<reference evidence="1" key="1">
    <citation type="submission" date="2016-04" db="EMBL/GenBank/DDBJ databases">
        <authorList>
            <person name="Evans L.H."/>
            <person name="Alamgir A."/>
            <person name="Owens N."/>
            <person name="Weber N.D."/>
            <person name="Virtaneva K."/>
            <person name="Barbian K."/>
            <person name="Babar A."/>
            <person name="Rosenke K."/>
        </authorList>
    </citation>
    <scope>NUCLEOTIDE SEQUENCE</scope>
    <source>
        <strain evidence="1">86</strain>
    </source>
</reference>
<accession>A0A212J3S1</accession>